<gene>
    <name evidence="1" type="ORF">RFULGI_LOCUS13714</name>
</gene>
<feature type="non-terminal residue" evidence="1">
    <location>
        <position position="286"/>
    </location>
</feature>
<evidence type="ECO:0000313" key="1">
    <source>
        <dbReference type="EMBL" id="CAG8752643.1"/>
    </source>
</evidence>
<dbReference type="Proteomes" id="UP000789396">
    <property type="component" value="Unassembled WGS sequence"/>
</dbReference>
<sequence>DSKYLFGEIAKKLFTAEDVILTVKGELNVIAKTPVGDIELKNISFNFDKNFKCCHIQSGIIVNSMEIIEATRDTIGIRGVATMTNPSNVEIDLNSNVEFDLISDQNIEIAKMTIENFKLKRGNEDINVKIKYLPDNDRGYKLIENYLNRRSSLLLVKSTNETTSTYLLQKFFESLEFKTLLPGIKAQLIDEIEVSLRTKDSFMLHNPLKTKLYLFGFTSKVINMFNKQIATGITEPSVDGIVIESGQSRKIRIENTNMDVGNAIRNIKDCVNGVKENVECVLMFGI</sequence>
<dbReference type="PANTHER" id="PTHR35895">
    <property type="entry name" value="CHROMOSOME 16, WHOLE GENOME SHOTGUN SEQUENCE"/>
    <property type="match status" value="1"/>
</dbReference>
<dbReference type="InterPro" id="IPR022185">
    <property type="entry name" value="DUF3712"/>
</dbReference>
<accession>A0A9N9IXK3</accession>
<dbReference type="PANTHER" id="PTHR35895:SF1">
    <property type="entry name" value="LIPID-BINDING SERUM GLYCOPROTEIN C-TERMINAL DOMAIN-CONTAINING PROTEIN"/>
    <property type="match status" value="1"/>
</dbReference>
<dbReference type="InterPro" id="IPR046368">
    <property type="entry name" value="Tag1"/>
</dbReference>
<reference evidence="1" key="1">
    <citation type="submission" date="2021-06" db="EMBL/GenBank/DDBJ databases">
        <authorList>
            <person name="Kallberg Y."/>
            <person name="Tangrot J."/>
            <person name="Rosling A."/>
        </authorList>
    </citation>
    <scope>NUCLEOTIDE SEQUENCE</scope>
    <source>
        <strain evidence="1">IN212</strain>
    </source>
</reference>
<dbReference type="EMBL" id="CAJVPZ010037040">
    <property type="protein sequence ID" value="CAG8752643.1"/>
    <property type="molecule type" value="Genomic_DNA"/>
</dbReference>
<dbReference type="OrthoDB" id="2417659at2759"/>
<dbReference type="GO" id="GO:0000329">
    <property type="term" value="C:fungal-type vacuole membrane"/>
    <property type="evidence" value="ECO:0007669"/>
    <property type="project" value="InterPro"/>
</dbReference>
<feature type="non-terminal residue" evidence="1">
    <location>
        <position position="1"/>
    </location>
</feature>
<name>A0A9N9IXK3_9GLOM</name>
<proteinExistence type="predicted"/>
<dbReference type="AlphaFoldDB" id="A0A9N9IXK3"/>
<dbReference type="Pfam" id="PF12505">
    <property type="entry name" value="DUF3712"/>
    <property type="match status" value="1"/>
</dbReference>
<keyword evidence="2" id="KW-1185">Reference proteome</keyword>
<protein>
    <submittedName>
        <fullName evidence="1">16372_t:CDS:1</fullName>
    </submittedName>
</protein>
<organism evidence="1 2">
    <name type="scientific">Racocetra fulgida</name>
    <dbReference type="NCBI Taxonomy" id="60492"/>
    <lineage>
        <taxon>Eukaryota</taxon>
        <taxon>Fungi</taxon>
        <taxon>Fungi incertae sedis</taxon>
        <taxon>Mucoromycota</taxon>
        <taxon>Glomeromycotina</taxon>
        <taxon>Glomeromycetes</taxon>
        <taxon>Diversisporales</taxon>
        <taxon>Gigasporaceae</taxon>
        <taxon>Racocetra</taxon>
    </lineage>
</organism>
<evidence type="ECO:0000313" key="2">
    <source>
        <dbReference type="Proteomes" id="UP000789396"/>
    </source>
</evidence>
<comment type="caution">
    <text evidence="1">The sequence shown here is derived from an EMBL/GenBank/DDBJ whole genome shotgun (WGS) entry which is preliminary data.</text>
</comment>